<evidence type="ECO:0000256" key="1">
    <source>
        <dbReference type="SAM" id="MobiDB-lite"/>
    </source>
</evidence>
<evidence type="ECO:0000313" key="3">
    <source>
        <dbReference type="EMBL" id="MFC0239067.1"/>
    </source>
</evidence>
<dbReference type="Proteomes" id="UP001589775">
    <property type="component" value="Unassembled WGS sequence"/>
</dbReference>
<name>A0ABV6ELI7_9BRAD</name>
<proteinExistence type="predicted"/>
<organism evidence="3 4">
    <name type="scientific">Rhodopseudomonas telluris</name>
    <dbReference type="NCBI Taxonomy" id="644215"/>
    <lineage>
        <taxon>Bacteria</taxon>
        <taxon>Pseudomonadati</taxon>
        <taxon>Pseudomonadota</taxon>
        <taxon>Alphaproteobacteria</taxon>
        <taxon>Hyphomicrobiales</taxon>
        <taxon>Nitrobacteraceae</taxon>
        <taxon>Rhodopseudomonas</taxon>
    </lineage>
</organism>
<protein>
    <submittedName>
        <fullName evidence="3">Uncharacterized protein</fullName>
    </submittedName>
</protein>
<gene>
    <name evidence="3" type="ORF">ACFFJ6_01250</name>
</gene>
<reference evidence="3 4" key="1">
    <citation type="submission" date="2024-09" db="EMBL/GenBank/DDBJ databases">
        <authorList>
            <person name="Sun Q."/>
            <person name="Mori K."/>
        </authorList>
    </citation>
    <scope>NUCLEOTIDE SEQUENCE [LARGE SCALE GENOMIC DNA]</scope>
    <source>
        <strain evidence="3 4">KCTC 23279</strain>
    </source>
</reference>
<feature type="region of interest" description="Disordered" evidence="1">
    <location>
        <begin position="60"/>
        <end position="100"/>
    </location>
</feature>
<dbReference type="RefSeq" id="WP_378383527.1">
    <property type="nucleotide sequence ID" value="NZ_JBHLWM010000001.1"/>
</dbReference>
<feature type="chain" id="PRO_5046909223" evidence="2">
    <location>
        <begin position="22"/>
        <end position="251"/>
    </location>
</feature>
<comment type="caution">
    <text evidence="3">The sequence shown here is derived from an EMBL/GenBank/DDBJ whole genome shotgun (WGS) entry which is preliminary data.</text>
</comment>
<feature type="compositionally biased region" description="Low complexity" evidence="1">
    <location>
        <begin position="66"/>
        <end position="93"/>
    </location>
</feature>
<keyword evidence="4" id="KW-1185">Reference proteome</keyword>
<feature type="signal peptide" evidence="2">
    <location>
        <begin position="1"/>
        <end position="21"/>
    </location>
</feature>
<dbReference type="EMBL" id="JBHLWM010000001">
    <property type="protein sequence ID" value="MFC0239067.1"/>
    <property type="molecule type" value="Genomic_DNA"/>
</dbReference>
<evidence type="ECO:0000256" key="2">
    <source>
        <dbReference type="SAM" id="SignalP"/>
    </source>
</evidence>
<sequence>MTKAATLLAMLCVLIAGTAAASILTRASVPAAGPGFAGATIEIPVANRENKADKLFLASLSDDTEPTGADATAAQTTEDAAPAQEAAAWADPGEPAPAPKPVQLAYAADDAGGPTITAVPEAAAKSGEPVTKLPPVIATAPVQKPKPAKPKPPALLSDAQISQIKGRLNLSSSQEYYWPSVEQALRAIGRKLHAARYVAENGPPPIDPDSAEVQQLKYAAMPLLFGMREDQKQEVRKLARAMGLEQVAQAI</sequence>
<evidence type="ECO:0000313" key="4">
    <source>
        <dbReference type="Proteomes" id="UP001589775"/>
    </source>
</evidence>
<keyword evidence="2" id="KW-0732">Signal</keyword>
<accession>A0ABV6ELI7</accession>